<evidence type="ECO:0000259" key="3">
    <source>
        <dbReference type="PROSITE" id="PS50977"/>
    </source>
</evidence>
<dbReference type="InterPro" id="IPR025722">
    <property type="entry name" value="TetR"/>
</dbReference>
<dbReference type="Proteomes" id="UP001520878">
    <property type="component" value="Unassembled WGS sequence"/>
</dbReference>
<accession>A0ABS8G6S0</accession>
<dbReference type="InterPro" id="IPR050624">
    <property type="entry name" value="HTH-type_Tx_Regulator"/>
</dbReference>
<comment type="caution">
    <text evidence="4">The sequence shown here is derived from an EMBL/GenBank/DDBJ whole genome shotgun (WGS) entry which is preliminary data.</text>
</comment>
<evidence type="ECO:0000256" key="1">
    <source>
        <dbReference type="ARBA" id="ARBA00023125"/>
    </source>
</evidence>
<organism evidence="4 5">
    <name type="scientific">Fluctibacter halophilus</name>
    <dbReference type="NCBI Taxonomy" id="226011"/>
    <lineage>
        <taxon>Bacteria</taxon>
        <taxon>Pseudomonadati</taxon>
        <taxon>Pseudomonadota</taxon>
        <taxon>Gammaproteobacteria</taxon>
        <taxon>Alteromonadales</taxon>
        <taxon>Alteromonadaceae</taxon>
        <taxon>Fluctibacter</taxon>
    </lineage>
</organism>
<keyword evidence="1 2" id="KW-0238">DNA-binding</keyword>
<sequence>MKTAERILVTSLALFNQHGEANVSSVDIALELDISPGNLYYHFKGKEVIVSALYELYSEQMSKLLRAADRHPLSLEDFFYFLYLLLEKGQLFQFLFHNPADLLDKYPALAKPFRQQLAQQERCILGLLEGFAAQGQLDVSRAQCQQMMELIGLVYTQSASYAALKGQNTQDEIQVYRALASILFAILPHMRLPEGELHHLQDAIAGQSLAVADVWRELEA</sequence>
<feature type="domain" description="HTH tetR-type" evidence="3">
    <location>
        <begin position="1"/>
        <end position="61"/>
    </location>
</feature>
<reference evidence="4 5" key="1">
    <citation type="submission" date="2021-10" db="EMBL/GenBank/DDBJ databases">
        <title>Draft genome of Aestuariibacter halophilus JC2043.</title>
        <authorList>
            <person name="Emsley S.A."/>
            <person name="Pfannmuller K.M."/>
            <person name="Ushijima B."/>
            <person name="Saw J.H."/>
            <person name="Videau P."/>
        </authorList>
    </citation>
    <scope>NUCLEOTIDE SEQUENCE [LARGE SCALE GENOMIC DNA]</scope>
    <source>
        <strain evidence="4 5">JC2043</strain>
    </source>
</reference>
<dbReference type="Gene3D" id="1.10.357.10">
    <property type="entry name" value="Tetracycline Repressor, domain 2"/>
    <property type="match status" value="1"/>
</dbReference>
<dbReference type="InterPro" id="IPR009057">
    <property type="entry name" value="Homeodomain-like_sf"/>
</dbReference>
<dbReference type="SUPFAM" id="SSF46689">
    <property type="entry name" value="Homeodomain-like"/>
    <property type="match status" value="1"/>
</dbReference>
<proteinExistence type="predicted"/>
<evidence type="ECO:0000313" key="5">
    <source>
        <dbReference type="Proteomes" id="UP001520878"/>
    </source>
</evidence>
<protein>
    <submittedName>
        <fullName evidence="4">TetR/AcrR family transcriptional regulator</fullName>
    </submittedName>
</protein>
<dbReference type="Pfam" id="PF13972">
    <property type="entry name" value="TetR"/>
    <property type="match status" value="1"/>
</dbReference>
<keyword evidence="5" id="KW-1185">Reference proteome</keyword>
<dbReference type="PANTHER" id="PTHR43479">
    <property type="entry name" value="ACREF/ENVCD OPERON REPRESSOR-RELATED"/>
    <property type="match status" value="1"/>
</dbReference>
<dbReference type="PANTHER" id="PTHR43479:SF11">
    <property type="entry name" value="ACREF_ENVCD OPERON REPRESSOR-RELATED"/>
    <property type="match status" value="1"/>
</dbReference>
<name>A0ABS8G6S0_9ALTE</name>
<feature type="DNA-binding region" description="H-T-H motif" evidence="2">
    <location>
        <begin position="24"/>
        <end position="43"/>
    </location>
</feature>
<dbReference type="PROSITE" id="PS50977">
    <property type="entry name" value="HTH_TETR_2"/>
    <property type="match status" value="1"/>
</dbReference>
<dbReference type="InterPro" id="IPR001647">
    <property type="entry name" value="HTH_TetR"/>
</dbReference>
<dbReference type="RefSeq" id="WP_229159050.1">
    <property type="nucleotide sequence ID" value="NZ_JAJEWP010000001.1"/>
</dbReference>
<evidence type="ECO:0000256" key="2">
    <source>
        <dbReference type="PROSITE-ProRule" id="PRU00335"/>
    </source>
</evidence>
<dbReference type="Pfam" id="PF00440">
    <property type="entry name" value="TetR_N"/>
    <property type="match status" value="1"/>
</dbReference>
<dbReference type="PRINTS" id="PR00455">
    <property type="entry name" value="HTHTETR"/>
</dbReference>
<gene>
    <name evidence="4" type="ORF">LJ739_08225</name>
</gene>
<evidence type="ECO:0000313" key="4">
    <source>
        <dbReference type="EMBL" id="MCC2616223.1"/>
    </source>
</evidence>
<dbReference type="EMBL" id="JAJEWP010000001">
    <property type="protein sequence ID" value="MCC2616223.1"/>
    <property type="molecule type" value="Genomic_DNA"/>
</dbReference>